<dbReference type="InterPro" id="IPR013087">
    <property type="entry name" value="Znf_C2H2_type"/>
</dbReference>
<dbReference type="PROSITE" id="PS00028">
    <property type="entry name" value="ZINC_FINGER_C2H2_1"/>
    <property type="match status" value="1"/>
</dbReference>
<dbReference type="PROSITE" id="PS50157">
    <property type="entry name" value="ZINC_FINGER_C2H2_2"/>
    <property type="match status" value="1"/>
</dbReference>
<gene>
    <name evidence="3" type="ORF">CVLEPA_LOCUS11064</name>
</gene>
<evidence type="ECO:0000313" key="3">
    <source>
        <dbReference type="EMBL" id="CAK8680825.1"/>
    </source>
</evidence>
<comment type="caution">
    <text evidence="3">The sequence shown here is derived from an EMBL/GenBank/DDBJ whole genome shotgun (WGS) entry which is preliminary data.</text>
</comment>
<keyword evidence="1" id="KW-0479">Metal-binding</keyword>
<sequence length="70" mass="7935">MEVNLKLITEIDCDPKDDAANFICGQCLHNYTSDETLLAHQKTVHESSSTNITKEKLMEWWETVGGVHSK</sequence>
<keyword evidence="1" id="KW-0862">Zinc</keyword>
<organism evidence="3 4">
    <name type="scientific">Clavelina lepadiformis</name>
    <name type="common">Light-bulb sea squirt</name>
    <name type="synonym">Ascidia lepadiformis</name>
    <dbReference type="NCBI Taxonomy" id="159417"/>
    <lineage>
        <taxon>Eukaryota</taxon>
        <taxon>Metazoa</taxon>
        <taxon>Chordata</taxon>
        <taxon>Tunicata</taxon>
        <taxon>Ascidiacea</taxon>
        <taxon>Aplousobranchia</taxon>
        <taxon>Clavelinidae</taxon>
        <taxon>Clavelina</taxon>
    </lineage>
</organism>
<dbReference type="EMBL" id="CAWYQH010000079">
    <property type="protein sequence ID" value="CAK8680825.1"/>
    <property type="molecule type" value="Genomic_DNA"/>
</dbReference>
<proteinExistence type="predicted"/>
<accession>A0ABP0FMF3</accession>
<keyword evidence="1" id="KW-0863">Zinc-finger</keyword>
<dbReference type="Proteomes" id="UP001642483">
    <property type="component" value="Unassembled WGS sequence"/>
</dbReference>
<evidence type="ECO:0000256" key="1">
    <source>
        <dbReference type="PROSITE-ProRule" id="PRU00042"/>
    </source>
</evidence>
<feature type="domain" description="C2H2-type" evidence="2">
    <location>
        <begin position="22"/>
        <end position="50"/>
    </location>
</feature>
<evidence type="ECO:0000259" key="2">
    <source>
        <dbReference type="PROSITE" id="PS50157"/>
    </source>
</evidence>
<name>A0ABP0FMF3_CLALP</name>
<reference evidence="3 4" key="1">
    <citation type="submission" date="2024-02" db="EMBL/GenBank/DDBJ databases">
        <authorList>
            <person name="Daric V."/>
            <person name="Darras S."/>
        </authorList>
    </citation>
    <scope>NUCLEOTIDE SEQUENCE [LARGE SCALE GENOMIC DNA]</scope>
</reference>
<keyword evidence="4" id="KW-1185">Reference proteome</keyword>
<protein>
    <recommendedName>
        <fullName evidence="2">C2H2-type domain-containing protein</fullName>
    </recommendedName>
</protein>
<evidence type="ECO:0000313" key="4">
    <source>
        <dbReference type="Proteomes" id="UP001642483"/>
    </source>
</evidence>